<dbReference type="EMBL" id="CP026254">
    <property type="protein sequence ID" value="AWP11343.1"/>
    <property type="molecule type" value="Genomic_DNA"/>
</dbReference>
<evidence type="ECO:0000313" key="3">
    <source>
        <dbReference type="EMBL" id="AWP11343.1"/>
    </source>
</evidence>
<organism evidence="3 4">
    <name type="scientific">Scophthalmus maximus</name>
    <name type="common">Turbot</name>
    <name type="synonym">Psetta maxima</name>
    <dbReference type="NCBI Taxonomy" id="52904"/>
    <lineage>
        <taxon>Eukaryota</taxon>
        <taxon>Metazoa</taxon>
        <taxon>Chordata</taxon>
        <taxon>Craniata</taxon>
        <taxon>Vertebrata</taxon>
        <taxon>Euteleostomi</taxon>
        <taxon>Actinopterygii</taxon>
        <taxon>Neopterygii</taxon>
        <taxon>Teleostei</taxon>
        <taxon>Neoteleostei</taxon>
        <taxon>Acanthomorphata</taxon>
        <taxon>Carangaria</taxon>
        <taxon>Pleuronectiformes</taxon>
        <taxon>Pleuronectoidei</taxon>
        <taxon>Scophthalmidae</taxon>
        <taxon>Scophthalmus</taxon>
    </lineage>
</organism>
<evidence type="ECO:0000313" key="4">
    <source>
        <dbReference type="Proteomes" id="UP000246464"/>
    </source>
</evidence>
<feature type="compositionally biased region" description="Polar residues" evidence="1">
    <location>
        <begin position="134"/>
        <end position="143"/>
    </location>
</feature>
<dbReference type="Pfam" id="PF07686">
    <property type="entry name" value="V-set"/>
    <property type="match status" value="1"/>
</dbReference>
<dbReference type="InterPro" id="IPR007110">
    <property type="entry name" value="Ig-like_dom"/>
</dbReference>
<keyword evidence="4" id="KW-1185">Reference proteome</keyword>
<feature type="compositionally biased region" description="Polar residues" evidence="1">
    <location>
        <begin position="64"/>
        <end position="78"/>
    </location>
</feature>
<dbReference type="InterPro" id="IPR013783">
    <property type="entry name" value="Ig-like_fold"/>
</dbReference>
<dbReference type="AlphaFoldDB" id="A0A2U9C5B8"/>
<feature type="region of interest" description="Disordered" evidence="1">
    <location>
        <begin position="134"/>
        <end position="181"/>
    </location>
</feature>
<accession>A0A2U9C5B8</accession>
<name>A0A2U9C5B8_SCOMX</name>
<reference evidence="3 4" key="1">
    <citation type="submission" date="2017-12" db="EMBL/GenBank/DDBJ databases">
        <title>Integrating genomic resources of turbot (Scophthalmus maximus) in depth evaluation of genetic and physical mapping variation across individuals.</title>
        <authorList>
            <person name="Martinez P."/>
        </authorList>
    </citation>
    <scope>NUCLEOTIDE SEQUENCE [LARGE SCALE GENOMIC DNA]</scope>
</reference>
<evidence type="ECO:0000259" key="2">
    <source>
        <dbReference type="PROSITE" id="PS50835"/>
    </source>
</evidence>
<dbReference type="Proteomes" id="UP000246464">
    <property type="component" value="Chromosome 12"/>
</dbReference>
<dbReference type="SMART" id="SM00409">
    <property type="entry name" value="IG"/>
    <property type="match status" value="1"/>
</dbReference>
<dbReference type="PROSITE" id="PS50835">
    <property type="entry name" value="IG_LIKE"/>
    <property type="match status" value="1"/>
</dbReference>
<dbReference type="SUPFAM" id="SSF48726">
    <property type="entry name" value="Immunoglobulin"/>
    <property type="match status" value="1"/>
</dbReference>
<feature type="domain" description="Ig-like" evidence="2">
    <location>
        <begin position="7"/>
        <end position="127"/>
    </location>
</feature>
<protein>
    <recommendedName>
        <fullName evidence="2">Ig-like domain-containing protein</fullName>
    </recommendedName>
</protein>
<evidence type="ECO:0000256" key="1">
    <source>
        <dbReference type="SAM" id="MobiDB-lite"/>
    </source>
</evidence>
<feature type="compositionally biased region" description="Basic and acidic residues" evidence="1">
    <location>
        <begin position="171"/>
        <end position="181"/>
    </location>
</feature>
<dbReference type="InterPro" id="IPR003599">
    <property type="entry name" value="Ig_sub"/>
</dbReference>
<sequence>MVVTGHEYVILDEMQRKVVVEFGSSMTLRCRLRTDKYERFRVRWYFNPSGSSLDKSTNISEKISFHSANTSTEKTGQDSWRGGRDNEETHCLPNVSHENSGWYFCKVIEEIPSNENINSNATQVVITEDPIYSNTRPVANKQPSPRPGLPGNQLKIVPPSQDLWTPSHSRRHDDGKQRHKQ</sequence>
<gene>
    <name evidence="3" type="ORF">SMAX5B_017588</name>
</gene>
<feature type="region of interest" description="Disordered" evidence="1">
    <location>
        <begin position="64"/>
        <end position="87"/>
    </location>
</feature>
<dbReference type="Gene3D" id="2.60.40.10">
    <property type="entry name" value="Immunoglobulins"/>
    <property type="match status" value="1"/>
</dbReference>
<dbReference type="InterPro" id="IPR013106">
    <property type="entry name" value="Ig_V-set"/>
</dbReference>
<dbReference type="InterPro" id="IPR036179">
    <property type="entry name" value="Ig-like_dom_sf"/>
</dbReference>
<proteinExistence type="predicted"/>